<organism evidence="7 8">
    <name type="scientific">Microvenator marinus</name>
    <dbReference type="NCBI Taxonomy" id="2600177"/>
    <lineage>
        <taxon>Bacteria</taxon>
        <taxon>Deltaproteobacteria</taxon>
        <taxon>Bradymonadales</taxon>
        <taxon>Microvenatoraceae</taxon>
        <taxon>Microvenator</taxon>
    </lineage>
</organism>
<keyword evidence="3 4" id="KW-0408">Iron</keyword>
<dbReference type="PANTHER" id="PTHR33751">
    <property type="entry name" value="CBB3-TYPE CYTOCHROME C OXIDASE SUBUNIT FIXP"/>
    <property type="match status" value="1"/>
</dbReference>
<evidence type="ECO:0000256" key="1">
    <source>
        <dbReference type="ARBA" id="ARBA00022617"/>
    </source>
</evidence>
<evidence type="ECO:0000313" key="7">
    <source>
        <dbReference type="EMBL" id="QED27775.1"/>
    </source>
</evidence>
<evidence type="ECO:0000256" key="4">
    <source>
        <dbReference type="PROSITE-ProRule" id="PRU00433"/>
    </source>
</evidence>
<evidence type="ECO:0000256" key="3">
    <source>
        <dbReference type="ARBA" id="ARBA00023004"/>
    </source>
</evidence>
<dbReference type="Pfam" id="PF14715">
    <property type="entry name" value="FixP_N"/>
    <property type="match status" value="1"/>
</dbReference>
<protein>
    <submittedName>
        <fullName evidence="7">C-type cytochrome</fullName>
    </submittedName>
</protein>
<dbReference type="KEGG" id="bbae:FRD01_11125"/>
<dbReference type="OrthoDB" id="9811281at2"/>
<keyword evidence="1 4" id="KW-0349">Heme</keyword>
<dbReference type="Gene3D" id="6.10.280.130">
    <property type="match status" value="1"/>
</dbReference>
<name>A0A5B8XQH4_9DELT</name>
<evidence type="ECO:0000259" key="6">
    <source>
        <dbReference type="PROSITE" id="PS51007"/>
    </source>
</evidence>
<dbReference type="RefSeq" id="WP_146959610.1">
    <property type="nucleotide sequence ID" value="NZ_CP042467.1"/>
</dbReference>
<keyword evidence="2 4" id="KW-0479">Metal-binding</keyword>
<keyword evidence="5" id="KW-0472">Membrane</keyword>
<dbReference type="GO" id="GO:0009055">
    <property type="term" value="F:electron transfer activity"/>
    <property type="evidence" value="ECO:0007669"/>
    <property type="project" value="InterPro"/>
</dbReference>
<feature type="transmembrane region" description="Helical" evidence="5">
    <location>
        <begin position="30"/>
        <end position="49"/>
    </location>
</feature>
<dbReference type="AlphaFoldDB" id="A0A5B8XQH4"/>
<accession>A0A5B8XQH4</accession>
<dbReference type="GO" id="GO:0046872">
    <property type="term" value="F:metal ion binding"/>
    <property type="evidence" value="ECO:0007669"/>
    <property type="project" value="UniProtKB-KW"/>
</dbReference>
<dbReference type="InterPro" id="IPR038414">
    <property type="entry name" value="CcoP_N_sf"/>
</dbReference>
<dbReference type="InterPro" id="IPR009056">
    <property type="entry name" value="Cyt_c-like_dom"/>
</dbReference>
<gene>
    <name evidence="7" type="ORF">FRD01_11125</name>
</gene>
<keyword evidence="5" id="KW-0812">Transmembrane</keyword>
<dbReference type="Proteomes" id="UP000321595">
    <property type="component" value="Chromosome"/>
</dbReference>
<dbReference type="InterPro" id="IPR036909">
    <property type="entry name" value="Cyt_c-like_dom_sf"/>
</dbReference>
<keyword evidence="8" id="KW-1185">Reference proteome</keyword>
<evidence type="ECO:0000256" key="5">
    <source>
        <dbReference type="SAM" id="Phobius"/>
    </source>
</evidence>
<dbReference type="PROSITE" id="PS51007">
    <property type="entry name" value="CYTC"/>
    <property type="match status" value="1"/>
</dbReference>
<reference evidence="7 8" key="1">
    <citation type="submission" date="2019-08" db="EMBL/GenBank/DDBJ databases">
        <authorList>
            <person name="Liang Q."/>
        </authorList>
    </citation>
    <scope>NUCLEOTIDE SEQUENCE [LARGE SCALE GENOMIC DNA]</scope>
    <source>
        <strain evidence="7 8">V1718</strain>
    </source>
</reference>
<proteinExistence type="predicted"/>
<feature type="domain" description="Cytochrome c" evidence="6">
    <location>
        <begin position="96"/>
        <end position="175"/>
    </location>
</feature>
<dbReference type="InterPro" id="IPR050597">
    <property type="entry name" value="Cytochrome_c_Oxidase_Subunit"/>
</dbReference>
<evidence type="ECO:0000256" key="2">
    <source>
        <dbReference type="ARBA" id="ARBA00022723"/>
    </source>
</evidence>
<dbReference type="SUPFAM" id="SSF46626">
    <property type="entry name" value="Cytochrome c"/>
    <property type="match status" value="1"/>
</dbReference>
<evidence type="ECO:0000313" key="8">
    <source>
        <dbReference type="Proteomes" id="UP000321595"/>
    </source>
</evidence>
<dbReference type="Gene3D" id="1.10.760.10">
    <property type="entry name" value="Cytochrome c-like domain"/>
    <property type="match status" value="1"/>
</dbReference>
<dbReference type="GO" id="GO:0020037">
    <property type="term" value="F:heme binding"/>
    <property type="evidence" value="ECO:0007669"/>
    <property type="project" value="InterPro"/>
</dbReference>
<dbReference type="EMBL" id="CP042467">
    <property type="protein sequence ID" value="QED27775.1"/>
    <property type="molecule type" value="Genomic_DNA"/>
</dbReference>
<sequence>MSEQGPLDYEDVLTTHSYDGIQEFDNPMPLWWKATFVVTIIWSGFYVVAMETGLINTYETNLDQDKQELASVRSALEQERPPVTEELLVAAKDDAGAMANGAKVYASTCASCHGPEGQGLIGPNLSDKFWIHGGSPTDIHVMVTKGAPTKGMPAWENIISHDDAIHVTAYIMNMQGTSPANPKEPQGEEYSPN</sequence>
<dbReference type="InterPro" id="IPR032858">
    <property type="entry name" value="CcoP_N"/>
</dbReference>
<dbReference type="PANTHER" id="PTHR33751:SF1">
    <property type="entry name" value="CBB3-TYPE CYTOCHROME C OXIDASE SUBUNIT FIXP"/>
    <property type="match status" value="1"/>
</dbReference>
<dbReference type="Pfam" id="PF13442">
    <property type="entry name" value="Cytochrome_CBB3"/>
    <property type="match status" value="1"/>
</dbReference>
<keyword evidence="5" id="KW-1133">Transmembrane helix</keyword>